<evidence type="ECO:0000313" key="2">
    <source>
        <dbReference type="Proteomes" id="UP001482620"/>
    </source>
</evidence>
<keyword evidence="2" id="KW-1185">Reference proteome</keyword>
<evidence type="ECO:0000313" key="1">
    <source>
        <dbReference type="EMBL" id="MEQ2236550.1"/>
    </source>
</evidence>
<proteinExistence type="predicted"/>
<organism evidence="1 2">
    <name type="scientific">Ilyodon furcidens</name>
    <name type="common">goldbreast splitfin</name>
    <dbReference type="NCBI Taxonomy" id="33524"/>
    <lineage>
        <taxon>Eukaryota</taxon>
        <taxon>Metazoa</taxon>
        <taxon>Chordata</taxon>
        <taxon>Craniata</taxon>
        <taxon>Vertebrata</taxon>
        <taxon>Euteleostomi</taxon>
        <taxon>Actinopterygii</taxon>
        <taxon>Neopterygii</taxon>
        <taxon>Teleostei</taxon>
        <taxon>Neoteleostei</taxon>
        <taxon>Acanthomorphata</taxon>
        <taxon>Ovalentaria</taxon>
        <taxon>Atherinomorphae</taxon>
        <taxon>Cyprinodontiformes</taxon>
        <taxon>Goodeidae</taxon>
        <taxon>Ilyodon</taxon>
    </lineage>
</organism>
<name>A0ABV0TUG0_9TELE</name>
<reference evidence="1 2" key="1">
    <citation type="submission" date="2021-06" db="EMBL/GenBank/DDBJ databases">
        <authorList>
            <person name="Palmer J.M."/>
        </authorList>
    </citation>
    <scope>NUCLEOTIDE SEQUENCE [LARGE SCALE GENOMIC DNA]</scope>
    <source>
        <strain evidence="2">if_2019</strain>
        <tissue evidence="1">Muscle</tissue>
    </source>
</reference>
<comment type="caution">
    <text evidence="1">The sequence shown here is derived from an EMBL/GenBank/DDBJ whole genome shotgun (WGS) entry which is preliminary data.</text>
</comment>
<protein>
    <submittedName>
        <fullName evidence="1">Uncharacterized protein</fullName>
    </submittedName>
</protein>
<accession>A0ABV0TUG0</accession>
<dbReference type="EMBL" id="JAHRIQ010047496">
    <property type="protein sequence ID" value="MEQ2236550.1"/>
    <property type="molecule type" value="Genomic_DNA"/>
</dbReference>
<gene>
    <name evidence="1" type="ORF">ILYODFUR_013945</name>
</gene>
<dbReference type="Proteomes" id="UP001482620">
    <property type="component" value="Unassembled WGS sequence"/>
</dbReference>
<sequence length="128" mass="14009">MKTLPTAELRTWESPVFSLLSPGKSYVTSLIKGWFNTKNVTAVVHVLDIFAVASPEALTPAVWALHNHLQAAVIPVAPFSTTRSPSIQHAWIQHSEPASSMTFCGLPLLAEIVCSFPHGCLKWTNVIF</sequence>